<dbReference type="InterPro" id="IPR019416">
    <property type="entry name" value="NCBP3"/>
</dbReference>
<dbReference type="OrthoDB" id="422106at2759"/>
<feature type="compositionally biased region" description="Basic residues" evidence="1">
    <location>
        <begin position="338"/>
        <end position="350"/>
    </location>
</feature>
<evidence type="ECO:0000313" key="2">
    <source>
        <dbReference type="EMBL" id="ODV61788.1"/>
    </source>
</evidence>
<reference evidence="3" key="1">
    <citation type="submission" date="2016-05" db="EMBL/GenBank/DDBJ databases">
        <title>Comparative genomics of biotechnologically important yeasts.</title>
        <authorList>
            <consortium name="DOE Joint Genome Institute"/>
            <person name="Riley R."/>
            <person name="Haridas S."/>
            <person name="Wolfe K.H."/>
            <person name="Lopes M.R."/>
            <person name="Hittinger C.T."/>
            <person name="Goker M."/>
            <person name="Salamov A."/>
            <person name="Wisecaver J."/>
            <person name="Long T.M."/>
            <person name="Aerts A.L."/>
            <person name="Barry K."/>
            <person name="Choi C."/>
            <person name="Clum A."/>
            <person name="Coughlan A.Y."/>
            <person name="Deshpande S."/>
            <person name="Douglass A.P."/>
            <person name="Hanson S.J."/>
            <person name="Klenk H.-P."/>
            <person name="Labutti K."/>
            <person name="Lapidus A."/>
            <person name="Lindquist E."/>
            <person name="Lipzen A."/>
            <person name="Meier-Kolthoff J.P."/>
            <person name="Ohm R.A."/>
            <person name="Otillar R.P."/>
            <person name="Pangilinan J."/>
            <person name="Peng Y."/>
            <person name="Rokas A."/>
            <person name="Rosa C.A."/>
            <person name="Scheuner C."/>
            <person name="Sibirny A.A."/>
            <person name="Slot J.C."/>
            <person name="Stielow J.B."/>
            <person name="Sun H."/>
            <person name="Kurtzman C.P."/>
            <person name="Blackwell M."/>
            <person name="Grigoriev I.V."/>
            <person name="Jeffries T.W."/>
        </authorList>
    </citation>
    <scope>NUCLEOTIDE SEQUENCE [LARGE SCALE GENOMIC DNA]</scope>
    <source>
        <strain evidence="3">DSM 1968</strain>
    </source>
</reference>
<dbReference type="InParanoid" id="A0A1D2VJJ9"/>
<dbReference type="EMBL" id="KV454478">
    <property type="protein sequence ID" value="ODV61788.1"/>
    <property type="molecule type" value="Genomic_DNA"/>
</dbReference>
<feature type="compositionally biased region" description="Low complexity" evidence="1">
    <location>
        <begin position="351"/>
        <end position="364"/>
    </location>
</feature>
<gene>
    <name evidence="2" type="ORF">ASCRUDRAFT_85321</name>
</gene>
<dbReference type="PANTHER" id="PTHR16291">
    <property type="entry name" value="NUCLEAR CAP-BINDING PROTEIN SUBUNIT 3"/>
    <property type="match status" value="1"/>
</dbReference>
<feature type="compositionally biased region" description="Low complexity" evidence="1">
    <location>
        <begin position="290"/>
        <end position="306"/>
    </location>
</feature>
<feature type="compositionally biased region" description="Basic and acidic residues" evidence="1">
    <location>
        <begin position="209"/>
        <end position="223"/>
    </location>
</feature>
<feature type="region of interest" description="Disordered" evidence="1">
    <location>
        <begin position="196"/>
        <end position="223"/>
    </location>
</feature>
<dbReference type="RefSeq" id="XP_020048095.1">
    <property type="nucleotide sequence ID" value="XM_020194893.1"/>
</dbReference>
<dbReference type="STRING" id="1344418.A0A1D2VJJ9"/>
<dbReference type="GO" id="GO:0000340">
    <property type="term" value="F:RNA 7-methylguanosine cap binding"/>
    <property type="evidence" value="ECO:0007669"/>
    <property type="project" value="InterPro"/>
</dbReference>
<dbReference type="GO" id="GO:0003729">
    <property type="term" value="F:mRNA binding"/>
    <property type="evidence" value="ECO:0007669"/>
    <property type="project" value="InterPro"/>
</dbReference>
<dbReference type="Proteomes" id="UP000095038">
    <property type="component" value="Unassembled WGS sequence"/>
</dbReference>
<feature type="compositionally biased region" description="Basic and acidic residues" evidence="1">
    <location>
        <begin position="365"/>
        <end position="374"/>
    </location>
</feature>
<dbReference type="AlphaFoldDB" id="A0A1D2VJJ9"/>
<dbReference type="GeneID" id="30968529"/>
<feature type="region of interest" description="Disordered" evidence="1">
    <location>
        <begin position="285"/>
        <end position="374"/>
    </location>
</feature>
<proteinExistence type="predicted"/>
<sequence>MDEDMNDVSMGVADRPEVIEQIDINAEAKKETDHSTLDGNIRLNSLKIDGVNDLSTTDIKTYLDHYLNDTISDEQDKILRFRIQWIDDNSLNVIFESIDDCSNALRILSVFDSVDASINSKITDKRRSKPFIKNLFSKSNYQEDEKLNQEDYKINRDANNNIIFTITQSTIDDKKVRNARERSRYYLLHGEPTRKKIYKTTQRKNNYRKKTDNSYRDRDQLNKSRYEDSFEDDLFKSKKYLFKNNQNNHNPKLYPDFRLKNNDNNDDADDADDLFGDKFSNSIKTGIVGNRNNENNNHNSNNNDNGNDNDDDDLFPGFRSARKPPSAPKAFRESRNTSRLRIRSRSRSRSRSPNSFFNSRSNKSLAERIETSRK</sequence>
<evidence type="ECO:0000256" key="1">
    <source>
        <dbReference type="SAM" id="MobiDB-lite"/>
    </source>
</evidence>
<protein>
    <submittedName>
        <fullName evidence="2">Uncharacterized protein</fullName>
    </submittedName>
</protein>
<dbReference type="Pfam" id="PF10309">
    <property type="entry name" value="NCBP3"/>
    <property type="match status" value="1"/>
</dbReference>
<keyword evidence="3" id="KW-1185">Reference proteome</keyword>
<name>A0A1D2VJJ9_9ASCO</name>
<dbReference type="GO" id="GO:0005634">
    <property type="term" value="C:nucleus"/>
    <property type="evidence" value="ECO:0007669"/>
    <property type="project" value="TreeGrafter"/>
</dbReference>
<feature type="compositionally biased region" description="Acidic residues" evidence="1">
    <location>
        <begin position="264"/>
        <end position="273"/>
    </location>
</feature>
<accession>A0A1D2VJJ9</accession>
<evidence type="ECO:0000313" key="3">
    <source>
        <dbReference type="Proteomes" id="UP000095038"/>
    </source>
</evidence>
<feature type="compositionally biased region" description="Basic residues" evidence="1">
    <location>
        <begin position="196"/>
        <end position="208"/>
    </location>
</feature>
<feature type="region of interest" description="Disordered" evidence="1">
    <location>
        <begin position="242"/>
        <end position="273"/>
    </location>
</feature>
<organism evidence="2 3">
    <name type="scientific">Ascoidea rubescens DSM 1968</name>
    <dbReference type="NCBI Taxonomy" id="1344418"/>
    <lineage>
        <taxon>Eukaryota</taxon>
        <taxon>Fungi</taxon>
        <taxon>Dikarya</taxon>
        <taxon>Ascomycota</taxon>
        <taxon>Saccharomycotina</taxon>
        <taxon>Saccharomycetes</taxon>
        <taxon>Ascoideaceae</taxon>
        <taxon>Ascoidea</taxon>
    </lineage>
</organism>
<dbReference type="PANTHER" id="PTHR16291:SF0">
    <property type="entry name" value="NUCLEAR CAP-BINDING PROTEIN SUBUNIT 3"/>
    <property type="match status" value="1"/>
</dbReference>